<proteinExistence type="inferred from homology"/>
<dbReference type="Pfam" id="PF03948">
    <property type="entry name" value="Ribosomal_L9_C"/>
    <property type="match status" value="1"/>
</dbReference>
<comment type="function">
    <text evidence="7">Binds to the 23S rRNA.</text>
</comment>
<dbReference type="Proteomes" id="UP001198163">
    <property type="component" value="Unassembled WGS sequence"/>
</dbReference>
<dbReference type="GO" id="GO:0019843">
    <property type="term" value="F:rRNA binding"/>
    <property type="evidence" value="ECO:0007669"/>
    <property type="project" value="UniProtKB-UniRule"/>
</dbReference>
<dbReference type="AlphaFoldDB" id="A0AAE3EGK8"/>
<dbReference type="Gene3D" id="3.40.5.10">
    <property type="entry name" value="Ribosomal protein L9, N-terminal domain"/>
    <property type="match status" value="1"/>
</dbReference>
<dbReference type="Pfam" id="PF01281">
    <property type="entry name" value="Ribosomal_L9_N"/>
    <property type="match status" value="1"/>
</dbReference>
<dbReference type="InterPro" id="IPR020070">
    <property type="entry name" value="Ribosomal_bL9_N"/>
</dbReference>
<dbReference type="RefSeq" id="WP_230754933.1">
    <property type="nucleotide sequence ID" value="NZ_JAINWA010000003.1"/>
</dbReference>
<evidence type="ECO:0000256" key="5">
    <source>
        <dbReference type="ARBA" id="ARBA00023274"/>
    </source>
</evidence>
<evidence type="ECO:0000256" key="7">
    <source>
        <dbReference type="HAMAP-Rule" id="MF_00503"/>
    </source>
</evidence>
<keyword evidence="11" id="KW-1185">Reference proteome</keyword>
<reference evidence="10" key="1">
    <citation type="submission" date="2021-08" db="EMBL/GenBank/DDBJ databases">
        <title>Comparative analyses of Brucepasteria parasyntrophica and Teretinema zuelzerae.</title>
        <authorList>
            <person name="Song Y."/>
            <person name="Brune A."/>
        </authorList>
    </citation>
    <scope>NUCLEOTIDE SEQUENCE</scope>
    <source>
        <strain evidence="10">DSM 1903</strain>
    </source>
</reference>
<dbReference type="InterPro" id="IPR009027">
    <property type="entry name" value="Ribosomal_bL9/RNase_H1_N"/>
</dbReference>
<evidence type="ECO:0000256" key="6">
    <source>
        <dbReference type="ARBA" id="ARBA00035292"/>
    </source>
</evidence>
<keyword evidence="5 7" id="KW-0687">Ribonucleoprotein</keyword>
<organism evidence="10 11">
    <name type="scientific">Teretinema zuelzerae</name>
    <dbReference type="NCBI Taxonomy" id="156"/>
    <lineage>
        <taxon>Bacteria</taxon>
        <taxon>Pseudomonadati</taxon>
        <taxon>Spirochaetota</taxon>
        <taxon>Spirochaetia</taxon>
        <taxon>Spirochaetales</taxon>
        <taxon>Treponemataceae</taxon>
        <taxon>Teretinema</taxon>
    </lineage>
</organism>
<dbReference type="SUPFAM" id="SSF55653">
    <property type="entry name" value="Ribosomal protein L9 C-domain"/>
    <property type="match status" value="1"/>
</dbReference>
<evidence type="ECO:0000256" key="4">
    <source>
        <dbReference type="ARBA" id="ARBA00022980"/>
    </source>
</evidence>
<dbReference type="EMBL" id="JAINWA010000003">
    <property type="protein sequence ID" value="MCD1654560.1"/>
    <property type="molecule type" value="Genomic_DNA"/>
</dbReference>
<evidence type="ECO:0000313" key="10">
    <source>
        <dbReference type="EMBL" id="MCD1654560.1"/>
    </source>
</evidence>
<dbReference type="SUPFAM" id="SSF55658">
    <property type="entry name" value="L9 N-domain-like"/>
    <property type="match status" value="1"/>
</dbReference>
<dbReference type="PANTHER" id="PTHR21368">
    <property type="entry name" value="50S RIBOSOMAL PROTEIN L9"/>
    <property type="match status" value="1"/>
</dbReference>
<dbReference type="Gene3D" id="3.10.430.100">
    <property type="entry name" value="Ribosomal protein L9, C-terminal domain"/>
    <property type="match status" value="1"/>
</dbReference>
<evidence type="ECO:0000256" key="2">
    <source>
        <dbReference type="ARBA" id="ARBA00022730"/>
    </source>
</evidence>
<feature type="domain" description="Ribosomal protein L9" evidence="9">
    <location>
        <begin position="13"/>
        <end position="40"/>
    </location>
</feature>
<feature type="region of interest" description="Disordered" evidence="8">
    <location>
        <begin position="147"/>
        <end position="184"/>
    </location>
</feature>
<evidence type="ECO:0000256" key="3">
    <source>
        <dbReference type="ARBA" id="ARBA00022884"/>
    </source>
</evidence>
<feature type="compositionally biased region" description="Basic and acidic residues" evidence="8">
    <location>
        <begin position="159"/>
        <end position="171"/>
    </location>
</feature>
<evidence type="ECO:0000256" key="8">
    <source>
        <dbReference type="SAM" id="MobiDB-lite"/>
    </source>
</evidence>
<dbReference type="GO" id="GO:0006412">
    <property type="term" value="P:translation"/>
    <property type="evidence" value="ECO:0007669"/>
    <property type="project" value="UniProtKB-UniRule"/>
</dbReference>
<dbReference type="GO" id="GO:0003735">
    <property type="term" value="F:structural constituent of ribosome"/>
    <property type="evidence" value="ECO:0007669"/>
    <property type="project" value="InterPro"/>
</dbReference>
<dbReference type="InterPro" id="IPR020594">
    <property type="entry name" value="Ribosomal_bL9_bac/chp"/>
</dbReference>
<dbReference type="InterPro" id="IPR036791">
    <property type="entry name" value="Ribosomal_bL9_C_sf"/>
</dbReference>
<keyword evidence="2 7" id="KW-0699">rRNA-binding</keyword>
<dbReference type="GO" id="GO:0005840">
    <property type="term" value="C:ribosome"/>
    <property type="evidence" value="ECO:0007669"/>
    <property type="project" value="UniProtKB-KW"/>
</dbReference>
<dbReference type="HAMAP" id="MF_00503">
    <property type="entry name" value="Ribosomal_bL9"/>
    <property type="match status" value="1"/>
</dbReference>
<evidence type="ECO:0000256" key="1">
    <source>
        <dbReference type="ARBA" id="ARBA00010605"/>
    </source>
</evidence>
<comment type="similarity">
    <text evidence="1 7">Belongs to the bacterial ribosomal protein bL9 family.</text>
</comment>
<sequence>MKVILNKDVKHLGEEGDVKDVANGYARNYLFPRELALPCNDMTLAFFESRKAEIEAKKAEKRATAASLKDKLEALAITLVMPAGNNGKLYGAVTNQTIADELIKLGFEIERKRIELPGLTFKSVGKYTVTVKLYESATATLQVVVEAQPHAESSSSKPVRQERHSRRHEDAAPEAAPETAADAE</sequence>
<dbReference type="InterPro" id="IPR000244">
    <property type="entry name" value="Ribosomal_bL9"/>
</dbReference>
<dbReference type="NCBIfam" id="TIGR00158">
    <property type="entry name" value="L9"/>
    <property type="match status" value="1"/>
</dbReference>
<gene>
    <name evidence="7 10" type="primary">rplI</name>
    <name evidence="10" type="ORF">K7J14_07550</name>
</gene>
<dbReference type="PROSITE" id="PS00651">
    <property type="entry name" value="RIBOSOMAL_L9"/>
    <property type="match status" value="1"/>
</dbReference>
<evidence type="ECO:0000313" key="11">
    <source>
        <dbReference type="Proteomes" id="UP001198163"/>
    </source>
</evidence>
<keyword evidence="4 7" id="KW-0689">Ribosomal protein</keyword>
<feature type="compositionally biased region" description="Low complexity" evidence="8">
    <location>
        <begin position="173"/>
        <end position="184"/>
    </location>
</feature>
<accession>A0AAE3EGK8</accession>
<keyword evidence="3 7" id="KW-0694">RNA-binding</keyword>
<evidence type="ECO:0000259" key="9">
    <source>
        <dbReference type="PROSITE" id="PS00651"/>
    </source>
</evidence>
<comment type="caution">
    <text evidence="10">The sequence shown here is derived from an EMBL/GenBank/DDBJ whole genome shotgun (WGS) entry which is preliminary data.</text>
</comment>
<protein>
    <recommendedName>
        <fullName evidence="6 7">Large ribosomal subunit protein bL9</fullName>
    </recommendedName>
</protein>
<dbReference type="GO" id="GO:1990904">
    <property type="term" value="C:ribonucleoprotein complex"/>
    <property type="evidence" value="ECO:0007669"/>
    <property type="project" value="UniProtKB-KW"/>
</dbReference>
<dbReference type="InterPro" id="IPR036935">
    <property type="entry name" value="Ribosomal_bL9_N_sf"/>
</dbReference>
<name>A0AAE3EGK8_9SPIR</name>
<dbReference type="InterPro" id="IPR020069">
    <property type="entry name" value="Ribosomal_bL9_C"/>
</dbReference>